<evidence type="ECO:0000313" key="2">
    <source>
        <dbReference type="EMBL" id="CAD2094902.1"/>
    </source>
</evidence>
<dbReference type="EMBL" id="LR865406">
    <property type="protein sequence ID" value="CAD2094902.1"/>
    <property type="molecule type" value="Genomic_DNA"/>
</dbReference>
<keyword evidence="1" id="KW-0472">Membrane</keyword>
<dbReference type="VEuPathDB" id="PlasmoDB:PVPCR_0100020"/>
<feature type="transmembrane region" description="Helical" evidence="1">
    <location>
        <begin position="238"/>
        <end position="259"/>
    </location>
</feature>
<protein>
    <submittedName>
        <fullName evidence="2">CIR protein PIR protein</fullName>
    </submittedName>
</protein>
<accession>A0A6V7SB21</accession>
<dbReference type="Pfam" id="PF06022">
    <property type="entry name" value="Cir_Bir_Yir"/>
    <property type="match status" value="1"/>
</dbReference>
<dbReference type="Proteomes" id="UP000515268">
    <property type="component" value="Chromosome PVPCR_01"/>
</dbReference>
<keyword evidence="1" id="KW-0812">Transmembrane</keyword>
<organism evidence="2 3">
    <name type="scientific">Plasmodium vinckei petteri</name>
    <dbReference type="NCBI Taxonomy" id="138298"/>
    <lineage>
        <taxon>Eukaryota</taxon>
        <taxon>Sar</taxon>
        <taxon>Alveolata</taxon>
        <taxon>Apicomplexa</taxon>
        <taxon>Aconoidasida</taxon>
        <taxon>Haemosporida</taxon>
        <taxon>Plasmodiidae</taxon>
        <taxon>Plasmodium</taxon>
        <taxon>Plasmodium (Vinckeia)</taxon>
    </lineage>
</organism>
<reference evidence="2 3" key="1">
    <citation type="submission" date="2020-08" db="EMBL/GenBank/DDBJ databases">
        <authorList>
            <person name="Ramaprasad A."/>
        </authorList>
    </citation>
    <scope>NUCLEOTIDE SEQUENCE [LARGE SCALE GENOMIC DNA]</scope>
</reference>
<sequence>MAESCYKFNDVSSAINTIDGYVGVENGGNVEYNKAPVSSYCRFVNISGSEDCFDYFQDVNSGVIYFLETLKDKFNSKYDKLAEYAILWLCYKLNQNPPYKSTNLNYFYTNHIKNNNNYNNKIKVNGLTCKEIIDQKKDLMNINIKEILKFYEALKTLCNIYNECNKGELDCNKCSEDANKFADQFKELNKDSKNIDSISYSQMLSTLSNDYDNFKNIYDNKCTNSPPLPMIKTPPSKLIPALSTFSVIPVFLGIAYKYSLFGVDKLFQRQYLRKKLKSVKKKLKLNI</sequence>
<dbReference type="NCBIfam" id="TIGR01590">
    <property type="entry name" value="yir-bir-cir_Pla"/>
    <property type="match status" value="1"/>
</dbReference>
<gene>
    <name evidence="2" type="ORF">PVPCR_0100020</name>
</gene>
<evidence type="ECO:0000313" key="3">
    <source>
        <dbReference type="Proteomes" id="UP000515268"/>
    </source>
</evidence>
<keyword evidence="1" id="KW-1133">Transmembrane helix</keyword>
<keyword evidence="3" id="KW-1185">Reference proteome</keyword>
<dbReference type="AlphaFoldDB" id="A0A6V7SB21"/>
<dbReference type="OrthoDB" id="372865at2759"/>
<proteinExistence type="predicted"/>
<name>A0A6V7SB21_PLAVN</name>
<evidence type="ECO:0000256" key="1">
    <source>
        <dbReference type="SAM" id="Phobius"/>
    </source>
</evidence>
<dbReference type="InterPro" id="IPR006477">
    <property type="entry name" value="Yir_bir_cir"/>
</dbReference>